<gene>
    <name evidence="1" type="ORF">CODIS_35650</name>
</gene>
<organism evidence="1 2">
    <name type="scientific">Candidatus Thiodiazotropha endolucinida</name>
    <dbReference type="NCBI Taxonomy" id="1655433"/>
    <lineage>
        <taxon>Bacteria</taxon>
        <taxon>Pseudomonadati</taxon>
        <taxon>Pseudomonadota</taxon>
        <taxon>Gammaproteobacteria</taxon>
        <taxon>Chromatiales</taxon>
        <taxon>Sedimenticolaceae</taxon>
        <taxon>Candidatus Thiodiazotropha</taxon>
    </lineage>
</organism>
<name>A0A7Z1AEN3_9GAMM</name>
<keyword evidence="2" id="KW-1185">Reference proteome</keyword>
<sequence>MSGYEKQILETERRYDQLMQQIEKEDPNVLHSVVPGSRLHEIIHNPVTEGIDEG</sequence>
<comment type="caution">
    <text evidence="1">The sequence shown here is derived from an EMBL/GenBank/DDBJ whole genome shotgun (WGS) entry which is preliminary data.</text>
</comment>
<evidence type="ECO:0000313" key="2">
    <source>
        <dbReference type="Proteomes" id="UP000094769"/>
    </source>
</evidence>
<dbReference type="Proteomes" id="UP000094769">
    <property type="component" value="Unassembled WGS sequence"/>
</dbReference>
<dbReference type="RefSeq" id="WP_154723187.1">
    <property type="nucleotide sequence ID" value="NZ_MARB01000025.1"/>
</dbReference>
<accession>A0A7Z1AEN3</accession>
<dbReference type="AlphaFoldDB" id="A0A7Z1AEN3"/>
<evidence type="ECO:0000313" key="1">
    <source>
        <dbReference type="EMBL" id="ODJ86244.1"/>
    </source>
</evidence>
<proteinExistence type="predicted"/>
<dbReference type="EMBL" id="MARB01000025">
    <property type="protein sequence ID" value="ODJ86244.1"/>
    <property type="molecule type" value="Genomic_DNA"/>
</dbReference>
<reference evidence="1 2" key="1">
    <citation type="submission" date="2016-06" db="EMBL/GenBank/DDBJ databases">
        <title>Genome sequence of endosymbiont of Candidatus Endolucinida thiodiazotropha.</title>
        <authorList>
            <person name="Poehlein A."/>
            <person name="Koenig S."/>
            <person name="Heiden S.E."/>
            <person name="Thuermer A."/>
            <person name="Voget S."/>
            <person name="Daniel R."/>
            <person name="Markert S."/>
            <person name="Gros O."/>
            <person name="Schweder T."/>
        </authorList>
    </citation>
    <scope>NUCLEOTIDE SEQUENCE [LARGE SCALE GENOMIC DNA]</scope>
    <source>
        <strain evidence="1 2">COS</strain>
    </source>
</reference>
<protein>
    <submittedName>
        <fullName evidence="1">Uncharacterized protein</fullName>
    </submittedName>
</protein>